<dbReference type="PANTHER" id="PTHR42146:SF1">
    <property type="entry name" value="OLIGORIBONUCLEASE NRNB"/>
    <property type="match status" value="1"/>
</dbReference>
<dbReference type="InterPro" id="IPR001667">
    <property type="entry name" value="DDH_dom"/>
</dbReference>
<dbReference type="Proteomes" id="UP000310541">
    <property type="component" value="Unassembled WGS sequence"/>
</dbReference>
<evidence type="ECO:0000313" key="3">
    <source>
        <dbReference type="EMBL" id="TKD72047.1"/>
    </source>
</evidence>
<dbReference type="InterPro" id="IPR052968">
    <property type="entry name" value="Nucleotide_metab_enz"/>
</dbReference>
<gene>
    <name evidence="3" type="ORF">FBF83_04395</name>
</gene>
<dbReference type="OrthoDB" id="2035301at2"/>
<organism evidence="3 4">
    <name type="scientific">Guptibacillus hwajinpoensis</name>
    <dbReference type="NCBI Taxonomy" id="208199"/>
    <lineage>
        <taxon>Bacteria</taxon>
        <taxon>Bacillati</taxon>
        <taxon>Bacillota</taxon>
        <taxon>Bacilli</taxon>
        <taxon>Bacillales</taxon>
        <taxon>Guptibacillaceae</taxon>
        <taxon>Guptibacillus</taxon>
    </lineage>
</organism>
<sequence>MIKLFTDSDLDGTACALIAEIAFEGEANITHCTYRNLDDRVEAFLEQNTSDPVFITDLSVNSDVEHQLESRYQTGSHVQMIDHHASAMHFNDYEWGFVDPGNEQKTCAATLFYQFLLEKEKIERMEALEQFLELVRLYDTWDWEEENEVDAKRLNDLFSIMGRETFKSEMLRRLTREPDTFAFHESEEMILDLEERKIERYIHQKNRQLVQTFIDEYCVGLVHAESYHSELGNELNKRNPHLDFITIINDGSRRLGFRTIHDEADVSEFASRFGGGGHPKAAGCELNEETFPVFVEASFELKPLRTDAERNRLNQRNSESGSFYENHDGKIIYIRPSRGNEWEVMCRGEIEDIVFHRFEDAERHVKRNHQAWLRSDRAVIDDFVSVLPLTKDQVIERYHTMIKAMLHQKEDALS</sequence>
<dbReference type="Gene3D" id="3.10.310.30">
    <property type="match status" value="1"/>
</dbReference>
<protein>
    <submittedName>
        <fullName evidence="3">Oligoribonuclease</fullName>
    </submittedName>
</protein>
<dbReference type="Pfam" id="PF26386">
    <property type="entry name" value="NrnB_C"/>
    <property type="match status" value="1"/>
</dbReference>
<feature type="domain" description="Oligoribonuclease NrnB C-terminal" evidence="2">
    <location>
        <begin position="321"/>
        <end position="387"/>
    </location>
</feature>
<accession>A0A4U1MM89</accession>
<evidence type="ECO:0000313" key="4">
    <source>
        <dbReference type="Proteomes" id="UP000310541"/>
    </source>
</evidence>
<comment type="caution">
    <text evidence="3">The sequence shown here is derived from an EMBL/GenBank/DDBJ whole genome shotgun (WGS) entry which is preliminary data.</text>
</comment>
<evidence type="ECO:0000259" key="2">
    <source>
        <dbReference type="Pfam" id="PF26386"/>
    </source>
</evidence>
<evidence type="ECO:0000259" key="1">
    <source>
        <dbReference type="Pfam" id="PF01368"/>
    </source>
</evidence>
<reference evidence="3 4" key="1">
    <citation type="submission" date="2019-04" db="EMBL/GenBank/DDBJ databases">
        <title>Genome sequence of Bacillus hwajinpoensis strain Y2.</title>
        <authorList>
            <person name="Fair J.L."/>
            <person name="Maclea K.S."/>
        </authorList>
    </citation>
    <scope>NUCLEOTIDE SEQUENCE [LARGE SCALE GENOMIC DNA]</scope>
    <source>
        <strain evidence="3 4">Y2</strain>
    </source>
</reference>
<dbReference type="PANTHER" id="PTHR42146">
    <property type="entry name" value="3',5'-CYCLIC-NUCLEOTIDE PHOSPHODIESTERASE"/>
    <property type="match status" value="1"/>
</dbReference>
<proteinExistence type="predicted"/>
<dbReference type="AlphaFoldDB" id="A0A4U1MM89"/>
<dbReference type="RefSeq" id="WP_136945897.1">
    <property type="nucleotide sequence ID" value="NZ_SWFM01000001.1"/>
</dbReference>
<dbReference type="InterPro" id="IPR058608">
    <property type="entry name" value="NrnB_C"/>
</dbReference>
<name>A0A4U1MM89_9BACL</name>
<dbReference type="EMBL" id="SWFM01000001">
    <property type="protein sequence ID" value="TKD72047.1"/>
    <property type="molecule type" value="Genomic_DNA"/>
</dbReference>
<dbReference type="Pfam" id="PF01368">
    <property type="entry name" value="DHH"/>
    <property type="match status" value="1"/>
</dbReference>
<dbReference type="InterPro" id="IPR038763">
    <property type="entry name" value="DHH_sf"/>
</dbReference>
<dbReference type="SUPFAM" id="SSF64182">
    <property type="entry name" value="DHH phosphoesterases"/>
    <property type="match status" value="1"/>
</dbReference>
<feature type="domain" description="DDH" evidence="1">
    <location>
        <begin position="4"/>
        <end position="135"/>
    </location>
</feature>